<comment type="caution">
    <text evidence="8">The sequence shown here is derived from an EMBL/GenBank/DDBJ whole genome shotgun (WGS) entry which is preliminary data.</text>
</comment>
<feature type="domain" description="Pili assembly chaperone C-terminal" evidence="7">
    <location>
        <begin position="199"/>
        <end position="263"/>
    </location>
</feature>
<evidence type="ECO:0000259" key="7">
    <source>
        <dbReference type="Pfam" id="PF02753"/>
    </source>
</evidence>
<dbReference type="InterPro" id="IPR016147">
    <property type="entry name" value="Pili_assmbl_chaperone_N"/>
</dbReference>
<dbReference type="AlphaFoldDB" id="A0AB33WUS2"/>
<accession>A0AB33WUS2</accession>
<dbReference type="InterPro" id="IPR050643">
    <property type="entry name" value="Periplasmic_pilus_chap"/>
</dbReference>
<evidence type="ECO:0000256" key="3">
    <source>
        <dbReference type="ARBA" id="ARBA00022729"/>
    </source>
</evidence>
<evidence type="ECO:0000256" key="5">
    <source>
        <dbReference type="ARBA" id="ARBA00023186"/>
    </source>
</evidence>
<evidence type="ECO:0000256" key="2">
    <source>
        <dbReference type="ARBA" id="ARBA00007399"/>
    </source>
</evidence>
<evidence type="ECO:0000256" key="1">
    <source>
        <dbReference type="ARBA" id="ARBA00004418"/>
    </source>
</evidence>
<keyword evidence="4" id="KW-0574">Periplasm</keyword>
<dbReference type="GO" id="GO:0071555">
    <property type="term" value="P:cell wall organization"/>
    <property type="evidence" value="ECO:0007669"/>
    <property type="project" value="InterPro"/>
</dbReference>
<feature type="domain" description="Pili assembly chaperone N-terminal" evidence="6">
    <location>
        <begin position="57"/>
        <end position="173"/>
    </location>
</feature>
<gene>
    <name evidence="8" type="ORF">PchlO6_3598</name>
</gene>
<dbReference type="InterPro" id="IPR016148">
    <property type="entry name" value="Pili_assmbl_chaperone_C"/>
</dbReference>
<comment type="subcellular location">
    <subcellularLocation>
        <location evidence="1">Periplasm</location>
    </subcellularLocation>
</comment>
<dbReference type="PANTHER" id="PTHR30251">
    <property type="entry name" value="PILUS ASSEMBLY CHAPERONE"/>
    <property type="match status" value="1"/>
</dbReference>
<dbReference type="GO" id="GO:0030288">
    <property type="term" value="C:outer membrane-bounded periplasmic space"/>
    <property type="evidence" value="ECO:0007669"/>
    <property type="project" value="InterPro"/>
</dbReference>
<evidence type="ECO:0000313" key="9">
    <source>
        <dbReference type="Proteomes" id="UP000003790"/>
    </source>
</evidence>
<organism evidence="8 9">
    <name type="scientific">Pseudomonas chlororaphis O6</name>
    <dbReference type="NCBI Taxonomy" id="1037915"/>
    <lineage>
        <taxon>Bacteria</taxon>
        <taxon>Pseudomonadati</taxon>
        <taxon>Pseudomonadota</taxon>
        <taxon>Gammaproteobacteria</taxon>
        <taxon>Pseudomonadales</taxon>
        <taxon>Pseudomonadaceae</taxon>
        <taxon>Pseudomonas</taxon>
    </lineage>
</organism>
<dbReference type="InterPro" id="IPR001829">
    <property type="entry name" value="Pili_assmbl_chaperone_bac"/>
</dbReference>
<name>A0AB33WUS2_9PSED</name>
<dbReference type="SUPFAM" id="SSF49354">
    <property type="entry name" value="PapD-like"/>
    <property type="match status" value="1"/>
</dbReference>
<keyword evidence="3" id="KW-0732">Signal</keyword>
<evidence type="ECO:0000256" key="4">
    <source>
        <dbReference type="ARBA" id="ARBA00022764"/>
    </source>
</evidence>
<dbReference type="Pfam" id="PF00345">
    <property type="entry name" value="PapD_N"/>
    <property type="match status" value="1"/>
</dbReference>
<dbReference type="InterPro" id="IPR008962">
    <property type="entry name" value="PapD-like_sf"/>
</dbReference>
<sequence>MRRKFHNPSHGFLNTPRRRGALMSLSVVSRNFMKKHLAVSAALAGFLSLFAMPSHAGISLGVNRVVLVAPKKEASVLMLNDESTPFMVQSWIEPFSASTDQDVPFALTPPLKRLNGNARQQLRVLYQGAGLPADRESVFWLSVQEVPQKSQDENILQIAVRQRIKLFYRPADLPGDVGQAPSRLKWRMVPKDGKPGLEVRNDSAFHISFGTVNLKSGSNDYPIPVAMLPPYSSQSFAIEGASSLAPAGATKIEFESINDDGLAVQHSSNISS</sequence>
<dbReference type="PRINTS" id="PR00969">
    <property type="entry name" value="CHAPERONPILI"/>
</dbReference>
<evidence type="ECO:0000259" key="6">
    <source>
        <dbReference type="Pfam" id="PF00345"/>
    </source>
</evidence>
<dbReference type="SUPFAM" id="SSF49584">
    <property type="entry name" value="Periplasmic chaperone C-domain"/>
    <property type="match status" value="1"/>
</dbReference>
<comment type="similarity">
    <text evidence="2">Belongs to the periplasmic pilus chaperone family.</text>
</comment>
<proteinExistence type="inferred from homology"/>
<dbReference type="PANTHER" id="PTHR30251:SF2">
    <property type="entry name" value="FIMBRIAL CHAPERONE YADV-RELATED"/>
    <property type="match status" value="1"/>
</dbReference>
<dbReference type="Gene3D" id="2.60.40.10">
    <property type="entry name" value="Immunoglobulins"/>
    <property type="match status" value="2"/>
</dbReference>
<dbReference type="InterPro" id="IPR013783">
    <property type="entry name" value="Ig-like_fold"/>
</dbReference>
<dbReference type="Pfam" id="PF02753">
    <property type="entry name" value="PapD_C"/>
    <property type="match status" value="1"/>
</dbReference>
<protein>
    <submittedName>
        <fullName evidence="8">Gram-negative pili assembly chaperone, CupC2 family</fullName>
    </submittedName>
</protein>
<keyword evidence="5" id="KW-0143">Chaperone</keyword>
<dbReference type="EMBL" id="AHOT01000011">
    <property type="protein sequence ID" value="EIM16777.1"/>
    <property type="molecule type" value="Genomic_DNA"/>
</dbReference>
<dbReference type="Proteomes" id="UP000003790">
    <property type="component" value="Chromosome"/>
</dbReference>
<evidence type="ECO:0000313" key="8">
    <source>
        <dbReference type="EMBL" id="EIM16777.1"/>
    </source>
</evidence>
<reference evidence="8 9" key="1">
    <citation type="journal article" date="2012" name="PLoS Genet.">
        <title>Comparative Genomics of Plant-Associated Pseudomonas spp.: Insights into Diversity and Inheritance of Traits Involved in Multitrophic Interactions.</title>
        <authorList>
            <person name="Loper J.E."/>
            <person name="Hassan K.A."/>
            <person name="Mavrodi D.V."/>
            <person name="Davis E.W.II."/>
            <person name="Lim C.K."/>
            <person name="Shaffer B.T."/>
            <person name="Elbourne L.D."/>
            <person name="Stockwell V.O."/>
            <person name="Hartney S.L."/>
            <person name="Breakwell K."/>
            <person name="Henkels M.D."/>
            <person name="Tetu S.G."/>
            <person name="Rangel L.I."/>
            <person name="Kidarsa T.A."/>
            <person name="Wilson N.L."/>
            <person name="van de Mortel J.E."/>
            <person name="Song C."/>
            <person name="Blumhagen R."/>
            <person name="Radune D."/>
            <person name="Hostetler J.B."/>
            <person name="Brinkac L.M."/>
            <person name="Durkin A.S."/>
            <person name="Kluepfel D.A."/>
            <person name="Wechter W.P."/>
            <person name="Anderson A.J."/>
            <person name="Kim Y.C."/>
            <person name="Pierson L.S.III."/>
            <person name="Pierson E.A."/>
            <person name="Lindow S.E."/>
            <person name="Kobayashi D.Y."/>
            <person name="Raaijmakers J.M."/>
            <person name="Weller D.M."/>
            <person name="Thomashow L.S."/>
            <person name="Allen A.E."/>
            <person name="Paulsen I.T."/>
        </authorList>
    </citation>
    <scope>NUCLEOTIDE SEQUENCE [LARGE SCALE GENOMIC DNA]</scope>
    <source>
        <strain evidence="8 9">O6</strain>
    </source>
</reference>
<dbReference type="InterPro" id="IPR036316">
    <property type="entry name" value="Pili_assmbl_chap_C_dom_sf"/>
</dbReference>